<proteinExistence type="predicted"/>
<sequence>SPSLPVISEHCDTLRGHLMAFAQASEVQQHNMYDEALSFLSPLFCDKCFKTLPEHLPSSLTCPVCERVHYCCLEHMRNRQDEHLSVCHVLLSLSDETDTDTDRLGEDI</sequence>
<evidence type="ECO:0000259" key="4">
    <source>
        <dbReference type="PROSITE" id="PS01360"/>
    </source>
</evidence>
<dbReference type="GO" id="GO:0008270">
    <property type="term" value="F:zinc ion binding"/>
    <property type="evidence" value="ECO:0007669"/>
    <property type="project" value="UniProtKB-KW"/>
</dbReference>
<accession>A0A9K3DAT5</accession>
<dbReference type="InterPro" id="IPR002893">
    <property type="entry name" value="Znf_MYND"/>
</dbReference>
<keyword evidence="2" id="KW-0863">Zinc-finger</keyword>
<evidence type="ECO:0000313" key="6">
    <source>
        <dbReference type="Proteomes" id="UP000265618"/>
    </source>
</evidence>
<name>A0A9K3DAT5_9EUKA</name>
<protein>
    <recommendedName>
        <fullName evidence="4">MYND-type domain-containing protein</fullName>
    </recommendedName>
</protein>
<feature type="non-terminal residue" evidence="5">
    <location>
        <position position="1"/>
    </location>
</feature>
<dbReference type="AlphaFoldDB" id="A0A9K3DAT5"/>
<keyword evidence="3" id="KW-0862">Zinc</keyword>
<feature type="domain" description="MYND-type" evidence="4">
    <location>
        <begin position="45"/>
        <end position="87"/>
    </location>
</feature>
<keyword evidence="1" id="KW-0479">Metal-binding</keyword>
<evidence type="ECO:0000313" key="5">
    <source>
        <dbReference type="EMBL" id="GIQ91266.1"/>
    </source>
</evidence>
<dbReference type="EMBL" id="BDIP01007419">
    <property type="protein sequence ID" value="GIQ91266.1"/>
    <property type="molecule type" value="Genomic_DNA"/>
</dbReference>
<dbReference type="Proteomes" id="UP000265618">
    <property type="component" value="Unassembled WGS sequence"/>
</dbReference>
<reference evidence="5 6" key="1">
    <citation type="journal article" date="2018" name="PLoS ONE">
        <title>The draft genome of Kipferlia bialata reveals reductive genome evolution in fornicate parasites.</title>
        <authorList>
            <person name="Tanifuji G."/>
            <person name="Takabayashi S."/>
            <person name="Kume K."/>
            <person name="Takagi M."/>
            <person name="Nakayama T."/>
            <person name="Kamikawa R."/>
            <person name="Inagaki Y."/>
            <person name="Hashimoto T."/>
        </authorList>
    </citation>
    <scope>NUCLEOTIDE SEQUENCE [LARGE SCALE GENOMIC DNA]</scope>
    <source>
        <strain evidence="5">NY0173</strain>
    </source>
</reference>
<dbReference type="PROSITE" id="PS01360">
    <property type="entry name" value="ZF_MYND_1"/>
    <property type="match status" value="1"/>
</dbReference>
<evidence type="ECO:0000256" key="3">
    <source>
        <dbReference type="ARBA" id="ARBA00022833"/>
    </source>
</evidence>
<evidence type="ECO:0000256" key="1">
    <source>
        <dbReference type="ARBA" id="ARBA00022723"/>
    </source>
</evidence>
<dbReference type="SUPFAM" id="SSF144232">
    <property type="entry name" value="HIT/MYND zinc finger-like"/>
    <property type="match status" value="1"/>
</dbReference>
<gene>
    <name evidence="5" type="ORF">KIPB_014437</name>
</gene>
<evidence type="ECO:0000256" key="2">
    <source>
        <dbReference type="ARBA" id="ARBA00022771"/>
    </source>
</evidence>
<organism evidence="5 6">
    <name type="scientific">Kipferlia bialata</name>
    <dbReference type="NCBI Taxonomy" id="797122"/>
    <lineage>
        <taxon>Eukaryota</taxon>
        <taxon>Metamonada</taxon>
        <taxon>Carpediemonas-like organisms</taxon>
        <taxon>Kipferlia</taxon>
    </lineage>
</organism>
<keyword evidence="6" id="KW-1185">Reference proteome</keyword>
<feature type="non-terminal residue" evidence="5">
    <location>
        <position position="108"/>
    </location>
</feature>
<comment type="caution">
    <text evidence="5">The sequence shown here is derived from an EMBL/GenBank/DDBJ whole genome shotgun (WGS) entry which is preliminary data.</text>
</comment>